<accession>A0A067YC04</accession>
<evidence type="ECO:0008006" key="2">
    <source>
        <dbReference type="Google" id="ProtNLM"/>
    </source>
</evidence>
<reference evidence="1" key="2">
    <citation type="journal article" date="2014" name="PLoS Negl. Trop. Dis.">
        <title>Isolation and Characterization of Two Novel Plasmids from Pathogenic Leptospira interrogans Serogroup Canicola Serovar Canicola Strain Gui44.</title>
        <authorList>
            <person name="Zhu W.N."/>
            <person name="Huang L.L."/>
            <person name="Zeng L.B."/>
            <person name="Zhuang X.R."/>
            <person name="Chen C.Y."/>
            <person name="Wang Y.Z."/>
            <person name="Qin J.H."/>
            <person name="Zhu Y.Z."/>
            <person name="Guo X.K."/>
        </authorList>
    </citation>
    <scope>NUCLEOTIDE SEQUENCE</scope>
    <source>
        <strain evidence="1">Gui44</strain>
        <plasmid evidence="1">pGui2</plasmid>
    </source>
</reference>
<sequence length="116" mass="13434">MIKNKNDEVSTEWIIEWAPFTLLDDKNESLLLKTSEDLQKNFLSKQEGFIKRELLKSSNNRWVDLVYWKNKETAEKAMKNAASSSICSQYFSLMVEADHNNPSEGVSIFAIAEIYH</sequence>
<evidence type="ECO:0000313" key="1">
    <source>
        <dbReference type="EMBL" id="AGZ85009.1"/>
    </source>
</evidence>
<dbReference type="RefSeq" id="WP_000594550.1">
    <property type="nucleotide sequence ID" value="NC_025197.1"/>
</dbReference>
<dbReference type="InterPro" id="IPR011008">
    <property type="entry name" value="Dimeric_a/b-barrel"/>
</dbReference>
<dbReference type="EMBL" id="KF648558">
    <property type="protein sequence ID" value="AGZ85009.1"/>
    <property type="molecule type" value="Genomic_DNA"/>
</dbReference>
<proteinExistence type="predicted"/>
<reference evidence="1" key="1">
    <citation type="submission" date="2013-09" db="EMBL/GenBank/DDBJ databases">
        <authorList>
            <person name="Huang L."/>
            <person name="Zeng L."/>
            <person name="Zhu Y."/>
            <person name="Guo X."/>
        </authorList>
    </citation>
    <scope>NUCLEOTIDE SEQUENCE</scope>
    <source>
        <strain evidence="1">Gui44</strain>
        <plasmid evidence="1">pGui2</plasmid>
    </source>
</reference>
<keyword evidence="1" id="KW-0614">Plasmid</keyword>
<protein>
    <recommendedName>
        <fullName evidence="2">Antibiotic biosynthesis monooxygenase</fullName>
    </recommendedName>
</protein>
<geneLocation type="plasmid" evidence="1">
    <name>pGui2</name>
</geneLocation>
<dbReference type="Gene3D" id="3.30.70.100">
    <property type="match status" value="1"/>
</dbReference>
<dbReference type="SUPFAM" id="SSF54909">
    <property type="entry name" value="Dimeric alpha+beta barrel"/>
    <property type="match status" value="1"/>
</dbReference>
<name>A0A067YC04_LEPIR</name>
<organism evidence="1">
    <name type="scientific">Leptospira interrogans serovar Canicola</name>
    <dbReference type="NCBI Taxonomy" id="211880"/>
    <lineage>
        <taxon>Bacteria</taxon>
        <taxon>Pseudomonadati</taxon>
        <taxon>Spirochaetota</taxon>
        <taxon>Spirochaetia</taxon>
        <taxon>Leptospirales</taxon>
        <taxon>Leptospiraceae</taxon>
        <taxon>Leptospira</taxon>
    </lineage>
</organism>
<dbReference type="AlphaFoldDB" id="A0A067YC04"/>